<name>A0A5D4MEM4_9BACI</name>
<reference evidence="1 2" key="1">
    <citation type="submission" date="2019-08" db="EMBL/GenBank/DDBJ databases">
        <title>Bacillus genomes from the desert of Cuatro Cienegas, Coahuila.</title>
        <authorList>
            <person name="Olmedo-Alvarez G."/>
        </authorList>
    </citation>
    <scope>NUCLEOTIDE SEQUENCE [LARGE SCALE GENOMIC DNA]</scope>
    <source>
        <strain evidence="1 2">CH128b_4D</strain>
    </source>
</reference>
<accession>A0A5D4MEM4</accession>
<dbReference type="EMBL" id="VTEG01000003">
    <property type="protein sequence ID" value="TYS00350.1"/>
    <property type="molecule type" value="Genomic_DNA"/>
</dbReference>
<gene>
    <name evidence="1" type="ORF">FZC84_07355</name>
</gene>
<evidence type="ECO:0000313" key="1">
    <source>
        <dbReference type="EMBL" id="TYS00350.1"/>
    </source>
</evidence>
<proteinExistence type="predicted"/>
<evidence type="ECO:0000313" key="2">
    <source>
        <dbReference type="Proteomes" id="UP000325182"/>
    </source>
</evidence>
<sequence>MSDQDRQNHKDTITNNIKDGAGALFHATHKALEATENTAMGAVDATSKTIKNVTGNNDSHE</sequence>
<dbReference type="Proteomes" id="UP000325182">
    <property type="component" value="Unassembled WGS sequence"/>
</dbReference>
<protein>
    <submittedName>
        <fullName evidence="1">Uncharacterized protein</fullName>
    </submittedName>
</protein>
<organism evidence="1 2">
    <name type="scientific">Rossellomorea vietnamensis</name>
    <dbReference type="NCBI Taxonomy" id="218284"/>
    <lineage>
        <taxon>Bacteria</taxon>
        <taxon>Bacillati</taxon>
        <taxon>Bacillota</taxon>
        <taxon>Bacilli</taxon>
        <taxon>Bacillales</taxon>
        <taxon>Bacillaceae</taxon>
        <taxon>Rossellomorea</taxon>
    </lineage>
</organism>
<dbReference type="AlphaFoldDB" id="A0A5D4MEM4"/>
<comment type="caution">
    <text evidence="1">The sequence shown here is derived from an EMBL/GenBank/DDBJ whole genome shotgun (WGS) entry which is preliminary data.</text>
</comment>
<dbReference type="RefSeq" id="WP_148953422.1">
    <property type="nucleotide sequence ID" value="NZ_VTEG01000003.1"/>
</dbReference>